<name>S6EU45_LACLL</name>
<gene>
    <name evidence="1" type="ORF">O9U_01820</name>
</gene>
<evidence type="ECO:0000313" key="2">
    <source>
        <dbReference type="Proteomes" id="UP000015361"/>
    </source>
</evidence>
<accession>S6EU45</accession>
<dbReference type="EMBL" id="CBLU010000013">
    <property type="protein sequence ID" value="CDG04805.1"/>
    <property type="molecule type" value="Genomic_DNA"/>
</dbReference>
<proteinExistence type="predicted"/>
<sequence length="19" mass="1994">MAGQLDTPSSDISAKSEQE</sequence>
<comment type="caution">
    <text evidence="1">The sequence shown here is derived from an EMBL/GenBank/DDBJ whole genome shotgun (WGS) entry which is preliminary data.</text>
</comment>
<evidence type="ECO:0000313" key="1">
    <source>
        <dbReference type="EMBL" id="CDG04805.1"/>
    </source>
</evidence>
<reference evidence="1 2" key="1">
    <citation type="journal article" date="2013" name="Appl. Environ. Microbiol.">
        <title>The Carbohydrate Metabolism Signature of Lactococcus lactis Strain A12 Reveals Its Sourdough Ecosystem Origin.</title>
        <authorList>
            <person name="Passerini D."/>
            <person name="Coddeville M."/>
            <person name="Le Bourgeois P."/>
            <person name="Loubiere P."/>
            <person name="Ritzenthaler P."/>
            <person name="Fontagne-Faucher C."/>
            <person name="Daveran-Mingot M.L."/>
            <person name="Cocaign-Bousquet M."/>
        </authorList>
    </citation>
    <scope>NUCLEOTIDE SEQUENCE [LARGE SCALE GENOMIC DNA]</scope>
    <source>
        <strain evidence="1 2">A12</strain>
    </source>
</reference>
<protein>
    <submittedName>
        <fullName evidence="1">Uncharacterized protein</fullName>
    </submittedName>
</protein>
<organism evidence="1 2">
    <name type="scientific">Lactococcus lactis subsp. lactis A12</name>
    <dbReference type="NCBI Taxonomy" id="1137134"/>
    <lineage>
        <taxon>Bacteria</taxon>
        <taxon>Bacillati</taxon>
        <taxon>Bacillota</taxon>
        <taxon>Bacilli</taxon>
        <taxon>Lactobacillales</taxon>
        <taxon>Streptococcaceae</taxon>
        <taxon>Lactococcus</taxon>
    </lineage>
</organism>
<dbReference type="Proteomes" id="UP000015361">
    <property type="component" value="Unassembled WGS sequence"/>
</dbReference>
<dbReference type="AlphaFoldDB" id="S6EU45"/>